<evidence type="ECO:0000313" key="2">
    <source>
        <dbReference type="Proteomes" id="UP001212411"/>
    </source>
</evidence>
<dbReference type="CDD" id="cd02440">
    <property type="entry name" value="AdoMet_MTases"/>
    <property type="match status" value="1"/>
</dbReference>
<protein>
    <submittedName>
        <fullName evidence="1">Hexaprenyldihydroxybenzoate methyltransferase, Coq3 variant</fullName>
    </submittedName>
</protein>
<dbReference type="EMBL" id="CP115611">
    <property type="protein sequence ID" value="WBW72327.1"/>
    <property type="molecule type" value="Genomic_DNA"/>
</dbReference>
<gene>
    <name evidence="1" type="ORF">SOMG_02145</name>
</gene>
<dbReference type="Gene3D" id="3.40.50.150">
    <property type="entry name" value="Vaccinia Virus protein VP39"/>
    <property type="match status" value="1"/>
</dbReference>
<name>A0AAE9WBR8_9SCHI</name>
<dbReference type="PANTHER" id="PTHR43861">
    <property type="entry name" value="TRANS-ACONITATE 2-METHYLTRANSFERASE-RELATED"/>
    <property type="match status" value="1"/>
</dbReference>
<dbReference type="GeneID" id="80875626"/>
<keyword evidence="1" id="KW-0489">Methyltransferase</keyword>
<evidence type="ECO:0000313" key="1">
    <source>
        <dbReference type="EMBL" id="WBW72327.1"/>
    </source>
</evidence>
<dbReference type="Proteomes" id="UP001212411">
    <property type="component" value="Chromosome 1"/>
</dbReference>
<reference evidence="1 2" key="1">
    <citation type="journal article" date="2023" name="G3 (Bethesda)">
        <title>A high-quality reference genome for the fission yeast Schizosaccharomyces osmophilus.</title>
        <authorList>
            <person name="Jia G.S."/>
            <person name="Zhang W.C."/>
            <person name="Liang Y."/>
            <person name="Liu X.H."/>
            <person name="Rhind N."/>
            <person name="Pidoux A."/>
            <person name="Brysch-Herzberg M."/>
            <person name="Du L.L."/>
        </authorList>
    </citation>
    <scope>NUCLEOTIDE SEQUENCE [LARGE SCALE GENOMIC DNA]</scope>
    <source>
        <strain evidence="1 2">CBS 15793</strain>
    </source>
</reference>
<dbReference type="KEGG" id="som:SOMG_02145"/>
<organism evidence="1 2">
    <name type="scientific">Schizosaccharomyces osmophilus</name>
    <dbReference type="NCBI Taxonomy" id="2545709"/>
    <lineage>
        <taxon>Eukaryota</taxon>
        <taxon>Fungi</taxon>
        <taxon>Dikarya</taxon>
        <taxon>Ascomycota</taxon>
        <taxon>Taphrinomycotina</taxon>
        <taxon>Schizosaccharomycetes</taxon>
        <taxon>Schizosaccharomycetales</taxon>
        <taxon>Schizosaccharomycetaceae</taxon>
        <taxon>Schizosaccharomyces</taxon>
    </lineage>
</organism>
<proteinExistence type="predicted"/>
<accession>A0AAE9WBR8</accession>
<dbReference type="AlphaFoldDB" id="A0AAE9WBR8"/>
<dbReference type="GO" id="GO:0008168">
    <property type="term" value="F:methyltransferase activity"/>
    <property type="evidence" value="ECO:0007669"/>
    <property type="project" value="UniProtKB-KW"/>
</dbReference>
<dbReference type="InterPro" id="IPR029063">
    <property type="entry name" value="SAM-dependent_MTases_sf"/>
</dbReference>
<dbReference type="GO" id="GO:0032259">
    <property type="term" value="P:methylation"/>
    <property type="evidence" value="ECO:0007669"/>
    <property type="project" value="UniProtKB-KW"/>
</dbReference>
<dbReference type="SUPFAM" id="SSF53335">
    <property type="entry name" value="S-adenosyl-L-methionine-dependent methyltransferases"/>
    <property type="match status" value="1"/>
</dbReference>
<sequence>MSNITDLNVRYFNAEKAHEYDNPSTLAVTKIISKKILQLSTESANPAVNLDQASSYEQFSEDSVDVNEHFTNVDKFWESKTIRLLDFACGTGLISEHLAPYCDSILGLDISPAMVDKFNHKFQILNVKKEKAHAEHVDLRSETEPNDRIAGKYDAAVCSMAYHHIKDVDFITKKLKDCLKSSGRLYVVDFLRGAGSFHGNMSADFHASHGIGHPNGFTKQQYIELFEKTGFKDVVVSDGFQTKVWVDEAKYHKSTSNPNPEVKQLTKDKALYAVKLGLVIASGRKP</sequence>
<dbReference type="RefSeq" id="XP_056036570.1">
    <property type="nucleotide sequence ID" value="XM_056180937.1"/>
</dbReference>
<keyword evidence="2" id="KW-1185">Reference proteome</keyword>
<keyword evidence="1" id="KW-0808">Transferase</keyword>
<dbReference type="Pfam" id="PF13489">
    <property type="entry name" value="Methyltransf_23"/>
    <property type="match status" value="1"/>
</dbReference>